<dbReference type="HOGENOM" id="CLU_080344_1_2_12"/>
<dbReference type="GO" id="GO:0006974">
    <property type="term" value="P:DNA damage response"/>
    <property type="evidence" value="ECO:0007669"/>
    <property type="project" value="TreeGrafter"/>
</dbReference>
<name>A0A0F6MSE4_TREDN</name>
<dbReference type="PANTHER" id="PTHR34387:SF1">
    <property type="entry name" value="PERIPLASMIC IMMUNOGENIC PROTEIN"/>
    <property type="match status" value="1"/>
</dbReference>
<dbReference type="Gene3D" id="3.30.110.170">
    <property type="entry name" value="Protein of unknown function (DUF541), domain 1"/>
    <property type="match status" value="1"/>
</dbReference>
<dbReference type="PANTHER" id="PTHR34387">
    <property type="entry name" value="SLR1258 PROTEIN"/>
    <property type="match status" value="1"/>
</dbReference>
<dbReference type="Gene3D" id="3.30.70.2970">
    <property type="entry name" value="Protein of unknown function (DUF541), domain 2"/>
    <property type="match status" value="1"/>
</dbReference>
<comment type="caution">
    <text evidence="1">The sequence shown here is derived from an EMBL/GenBank/DDBJ whole genome shotgun (WGS) entry which is preliminary data.</text>
</comment>
<sequence length="250" mass="27464">MKDSIIKGIKLIGVLCIGFVLFGACSPQASEKRFISVTGRSSISKSPDQVSISFSVFSKDRDLSAAKKKNDAAILKLKELFEKYKIEQKNISIERVNITPRYRYRNNGDEYFDGYEAVQNIAVLLTKIEDYEVFLTDLLNTGVDRIYNVGFSVADMRKLMDEARVEAVKAAEEKALLLCKAAPNGGKPLSLGKIISISEIPSGMSPRAYTGGYAAQNMKQAAYDEAAAGTFSPMGQIEVSAEISLVFELE</sequence>
<dbReference type="AlphaFoldDB" id="A0A0F6MSE4"/>
<evidence type="ECO:0000313" key="1">
    <source>
        <dbReference type="EMBL" id="EMB24790.1"/>
    </source>
</evidence>
<accession>A0A0F6MSE4</accession>
<dbReference type="PROSITE" id="PS51257">
    <property type="entry name" value="PROKAR_LIPOPROTEIN"/>
    <property type="match status" value="1"/>
</dbReference>
<dbReference type="InterPro" id="IPR007497">
    <property type="entry name" value="SIMPL/DUF541"/>
</dbReference>
<dbReference type="InterPro" id="IPR052022">
    <property type="entry name" value="26kDa_periplasmic_antigen"/>
</dbReference>
<organism evidence="1">
    <name type="scientific">Treponema denticola OTK</name>
    <dbReference type="NCBI Taxonomy" id="999434"/>
    <lineage>
        <taxon>Bacteria</taxon>
        <taxon>Pseudomonadati</taxon>
        <taxon>Spirochaetota</taxon>
        <taxon>Spirochaetia</taxon>
        <taxon>Spirochaetales</taxon>
        <taxon>Treponemataceae</taxon>
        <taxon>Treponema</taxon>
    </lineage>
</organism>
<proteinExistence type="predicted"/>
<dbReference type="EMBL" id="AGDY01000001">
    <property type="protein sequence ID" value="EMB24790.1"/>
    <property type="molecule type" value="Genomic_DNA"/>
</dbReference>
<dbReference type="RefSeq" id="WP_002689963.1">
    <property type="nucleotide sequence ID" value="NZ_CM001797.1"/>
</dbReference>
<dbReference type="Pfam" id="PF04402">
    <property type="entry name" value="SIMPL"/>
    <property type="match status" value="1"/>
</dbReference>
<reference evidence="1" key="1">
    <citation type="submission" date="2012-01" db="EMBL/GenBank/DDBJ databases">
        <title>The Genome Sequence of Treponema denticola OTK.</title>
        <authorList>
            <consortium name="The Broad Institute Genome Sequencing Platform"/>
            <person name="Earl A."/>
            <person name="Ward D."/>
            <person name="Feldgarden M."/>
            <person name="Gevers D."/>
            <person name="Blanton J.M."/>
            <person name="Fenno C.J."/>
            <person name="Baranova O.V."/>
            <person name="Mathney J."/>
            <person name="Dewhirst F.E."/>
            <person name="Izard J."/>
            <person name="Young S.K."/>
            <person name="Zeng Q."/>
            <person name="Gargeya S."/>
            <person name="Fitzgerald M."/>
            <person name="Haas B."/>
            <person name="Abouelleil A."/>
            <person name="Alvarado L."/>
            <person name="Arachchi H.M."/>
            <person name="Berlin A."/>
            <person name="Chapman S.B."/>
            <person name="Gearin G."/>
            <person name="Goldberg J."/>
            <person name="Griggs A."/>
            <person name="Gujja S."/>
            <person name="Hansen M."/>
            <person name="Heiman D."/>
            <person name="Howarth C."/>
            <person name="Larimer J."/>
            <person name="Lui A."/>
            <person name="MacDonald P.J.P."/>
            <person name="McCowen C."/>
            <person name="Montmayeur A."/>
            <person name="Murphy C."/>
            <person name="Neiman D."/>
            <person name="Pearson M."/>
            <person name="Priest M."/>
            <person name="Roberts A."/>
            <person name="Saif S."/>
            <person name="Shea T."/>
            <person name="Sisk P."/>
            <person name="Stolte C."/>
            <person name="Sykes S."/>
            <person name="Wortman J."/>
            <person name="Nusbaum C."/>
            <person name="Birren B."/>
        </authorList>
    </citation>
    <scope>NUCLEOTIDE SEQUENCE [LARGE SCALE GENOMIC DNA]</scope>
    <source>
        <strain evidence="1">OTK</strain>
    </source>
</reference>
<evidence type="ECO:0008006" key="2">
    <source>
        <dbReference type="Google" id="ProtNLM"/>
    </source>
</evidence>
<dbReference type="PATRIC" id="fig|999434.4.peg.23"/>
<gene>
    <name evidence="1" type="ORF">HMPREF9723_00021</name>
</gene>
<dbReference type="Proteomes" id="UP000011701">
    <property type="component" value="Chromosome"/>
</dbReference>
<protein>
    <recommendedName>
        <fullName evidence="2">DUF541 domain-containing protein</fullName>
    </recommendedName>
</protein>